<protein>
    <submittedName>
        <fullName evidence="1">Uncharacterized protein</fullName>
    </submittedName>
</protein>
<name>A0ABW4QUC4_9BACT</name>
<evidence type="ECO:0000313" key="2">
    <source>
        <dbReference type="Proteomes" id="UP001597197"/>
    </source>
</evidence>
<dbReference type="RefSeq" id="WP_382313413.1">
    <property type="nucleotide sequence ID" value="NZ_JBHUFD010000003.1"/>
</dbReference>
<dbReference type="Proteomes" id="UP001597197">
    <property type="component" value="Unassembled WGS sequence"/>
</dbReference>
<gene>
    <name evidence="1" type="ORF">ACFSDX_10870</name>
</gene>
<reference evidence="2" key="1">
    <citation type="journal article" date="2019" name="Int. J. Syst. Evol. Microbiol.">
        <title>The Global Catalogue of Microorganisms (GCM) 10K type strain sequencing project: providing services to taxonomists for standard genome sequencing and annotation.</title>
        <authorList>
            <consortium name="The Broad Institute Genomics Platform"/>
            <consortium name="The Broad Institute Genome Sequencing Center for Infectious Disease"/>
            <person name="Wu L."/>
            <person name="Ma J."/>
        </authorList>
    </citation>
    <scope>NUCLEOTIDE SEQUENCE [LARGE SCALE GENOMIC DNA]</scope>
    <source>
        <strain evidence="2">CGMCC 1.15795</strain>
    </source>
</reference>
<dbReference type="EMBL" id="JBHUFD010000003">
    <property type="protein sequence ID" value="MFD1872932.1"/>
    <property type="molecule type" value="Genomic_DNA"/>
</dbReference>
<evidence type="ECO:0000313" key="1">
    <source>
        <dbReference type="EMBL" id="MFD1872932.1"/>
    </source>
</evidence>
<comment type="caution">
    <text evidence="1">The sequence shown here is derived from an EMBL/GenBank/DDBJ whole genome shotgun (WGS) entry which is preliminary data.</text>
</comment>
<accession>A0ABW4QUC4</accession>
<keyword evidence="2" id="KW-1185">Reference proteome</keyword>
<proteinExistence type="predicted"/>
<organism evidence="1 2">
    <name type="scientific">Hymenobacter bucti</name>
    <dbReference type="NCBI Taxonomy" id="1844114"/>
    <lineage>
        <taxon>Bacteria</taxon>
        <taxon>Pseudomonadati</taxon>
        <taxon>Bacteroidota</taxon>
        <taxon>Cytophagia</taxon>
        <taxon>Cytophagales</taxon>
        <taxon>Hymenobacteraceae</taxon>
        <taxon>Hymenobacter</taxon>
    </lineage>
</organism>
<sequence>MTETRIYVGETGTTAFDGFKGLRIGQRYTGVGQEDGWVLVAVVGAPLGAGVTVSSGGSGLGSK</sequence>